<gene>
    <name evidence="6" type="ORF">GCM10022278_25320</name>
</gene>
<feature type="domain" description="PNPLA" evidence="5">
    <location>
        <begin position="9"/>
        <end position="220"/>
    </location>
</feature>
<name>A0ABP7PL24_9GAMM</name>
<dbReference type="Pfam" id="PF01734">
    <property type="entry name" value="Patatin"/>
    <property type="match status" value="1"/>
</dbReference>
<dbReference type="EMBL" id="BAABBO010000011">
    <property type="protein sequence ID" value="GAA3966364.1"/>
    <property type="molecule type" value="Genomic_DNA"/>
</dbReference>
<keyword evidence="1 4" id="KW-0378">Hydrolase</keyword>
<sequence length="383" mass="41264">MSGNRDTALILTGGGARAAYQIGVLKAIADQLPALEHPFPIICGTSAGALNAVGLAANGTNFRESVDALVELWLGLKSSDIYRTDFWGVAKRMSHFVKSFLSGDEHDMPASMLDATPLRGFLNKVMNAEGLAAAIEHGGIKAVSVTACGYKSGQSVSFFQGGGHLESWHLGQRVGVATRLEVDHLLASSAIPTIFPPVKINREYFGDGVVRNMAPLSPAVHLGAERLLIIGVSANRISAPQRVKARKFPNLAQVMEHMLNGAFLDVIENDIDKALLINQLIAMIPQETLAASPLNLKPLDILVISPSEPIDQIASRHTDDLPPAVRKFLGQSKLDPEGGASMASYLMFERSFISDLIDLGYNDARAHERQIEQFLRSDINPAV</sequence>
<feature type="active site" description="Nucleophile" evidence="4">
    <location>
        <position position="46"/>
    </location>
</feature>
<protein>
    <submittedName>
        <fullName evidence="6">Patatin-like phospholipase family protein</fullName>
    </submittedName>
</protein>
<dbReference type="SUPFAM" id="SSF52151">
    <property type="entry name" value="FabD/lysophospholipase-like"/>
    <property type="match status" value="1"/>
</dbReference>
<dbReference type="PANTHER" id="PTHR14226:SF57">
    <property type="entry name" value="BLR7027 PROTEIN"/>
    <property type="match status" value="1"/>
</dbReference>
<accession>A0ABP7PL24</accession>
<keyword evidence="2 4" id="KW-0442">Lipid degradation</keyword>
<feature type="short sequence motif" description="GXSXG" evidence="4">
    <location>
        <begin position="44"/>
        <end position="48"/>
    </location>
</feature>
<dbReference type="Gene3D" id="3.40.1090.10">
    <property type="entry name" value="Cytosolic phospholipase A2 catalytic domain"/>
    <property type="match status" value="1"/>
</dbReference>
<dbReference type="RefSeq" id="WP_344806907.1">
    <property type="nucleotide sequence ID" value="NZ_BAABBO010000011.1"/>
</dbReference>
<keyword evidence="7" id="KW-1185">Reference proteome</keyword>
<evidence type="ECO:0000256" key="3">
    <source>
        <dbReference type="ARBA" id="ARBA00023098"/>
    </source>
</evidence>
<proteinExistence type="predicted"/>
<evidence type="ECO:0000256" key="1">
    <source>
        <dbReference type="ARBA" id="ARBA00022801"/>
    </source>
</evidence>
<feature type="active site" description="Proton acceptor" evidence="4">
    <location>
        <position position="207"/>
    </location>
</feature>
<dbReference type="PANTHER" id="PTHR14226">
    <property type="entry name" value="NEUROPATHY TARGET ESTERASE/SWISS CHEESE D.MELANOGASTER"/>
    <property type="match status" value="1"/>
</dbReference>
<comment type="caution">
    <text evidence="6">The sequence shown here is derived from an EMBL/GenBank/DDBJ whole genome shotgun (WGS) entry which is preliminary data.</text>
</comment>
<keyword evidence="3 4" id="KW-0443">Lipid metabolism</keyword>
<dbReference type="Proteomes" id="UP001501337">
    <property type="component" value="Unassembled WGS sequence"/>
</dbReference>
<organism evidence="6 7">
    <name type="scientific">Allohahella marinimesophila</name>
    <dbReference type="NCBI Taxonomy" id="1054972"/>
    <lineage>
        <taxon>Bacteria</taxon>
        <taxon>Pseudomonadati</taxon>
        <taxon>Pseudomonadota</taxon>
        <taxon>Gammaproteobacteria</taxon>
        <taxon>Oceanospirillales</taxon>
        <taxon>Hahellaceae</taxon>
        <taxon>Allohahella</taxon>
    </lineage>
</organism>
<evidence type="ECO:0000313" key="6">
    <source>
        <dbReference type="EMBL" id="GAA3966364.1"/>
    </source>
</evidence>
<evidence type="ECO:0000256" key="2">
    <source>
        <dbReference type="ARBA" id="ARBA00022963"/>
    </source>
</evidence>
<evidence type="ECO:0000256" key="4">
    <source>
        <dbReference type="PROSITE-ProRule" id="PRU01161"/>
    </source>
</evidence>
<dbReference type="PROSITE" id="PS51635">
    <property type="entry name" value="PNPLA"/>
    <property type="match status" value="1"/>
</dbReference>
<dbReference type="InterPro" id="IPR050301">
    <property type="entry name" value="NTE"/>
</dbReference>
<reference evidence="7" key="1">
    <citation type="journal article" date="2019" name="Int. J. Syst. Evol. Microbiol.">
        <title>The Global Catalogue of Microorganisms (GCM) 10K type strain sequencing project: providing services to taxonomists for standard genome sequencing and annotation.</title>
        <authorList>
            <consortium name="The Broad Institute Genomics Platform"/>
            <consortium name="The Broad Institute Genome Sequencing Center for Infectious Disease"/>
            <person name="Wu L."/>
            <person name="Ma J."/>
        </authorList>
    </citation>
    <scope>NUCLEOTIDE SEQUENCE [LARGE SCALE GENOMIC DNA]</scope>
    <source>
        <strain evidence="7">JCM 17555</strain>
    </source>
</reference>
<evidence type="ECO:0000313" key="7">
    <source>
        <dbReference type="Proteomes" id="UP001501337"/>
    </source>
</evidence>
<evidence type="ECO:0000259" key="5">
    <source>
        <dbReference type="PROSITE" id="PS51635"/>
    </source>
</evidence>
<dbReference type="InterPro" id="IPR016035">
    <property type="entry name" value="Acyl_Trfase/lysoPLipase"/>
</dbReference>
<dbReference type="InterPro" id="IPR002641">
    <property type="entry name" value="PNPLA_dom"/>
</dbReference>
<comment type="caution">
    <text evidence="4">Lacks conserved residue(s) required for the propagation of feature annotation.</text>
</comment>